<gene>
    <name evidence="2" type="ORF">GPM918_LOCUS31454</name>
    <name evidence="3" type="ORF">SRO942_LOCUS32097</name>
</gene>
<evidence type="ECO:0000313" key="2">
    <source>
        <dbReference type="EMBL" id="CAF1362523.1"/>
    </source>
</evidence>
<evidence type="ECO:0000256" key="1">
    <source>
        <dbReference type="SAM" id="Phobius"/>
    </source>
</evidence>
<feature type="non-terminal residue" evidence="2">
    <location>
        <position position="1"/>
    </location>
</feature>
<accession>A0A815I3W7</accession>
<organism evidence="2 4">
    <name type="scientific">Didymodactylos carnosus</name>
    <dbReference type="NCBI Taxonomy" id="1234261"/>
    <lineage>
        <taxon>Eukaryota</taxon>
        <taxon>Metazoa</taxon>
        <taxon>Spiralia</taxon>
        <taxon>Gnathifera</taxon>
        <taxon>Rotifera</taxon>
        <taxon>Eurotatoria</taxon>
        <taxon>Bdelloidea</taxon>
        <taxon>Philodinida</taxon>
        <taxon>Philodinidae</taxon>
        <taxon>Didymodactylos</taxon>
    </lineage>
</organism>
<proteinExistence type="predicted"/>
<dbReference type="AlphaFoldDB" id="A0A815I3W7"/>
<keyword evidence="1" id="KW-0472">Membrane</keyword>
<dbReference type="OrthoDB" id="10160637at2759"/>
<dbReference type="Proteomes" id="UP000681722">
    <property type="component" value="Unassembled WGS sequence"/>
</dbReference>
<evidence type="ECO:0000313" key="4">
    <source>
        <dbReference type="Proteomes" id="UP000663829"/>
    </source>
</evidence>
<keyword evidence="1" id="KW-0812">Transmembrane</keyword>
<feature type="transmembrane region" description="Helical" evidence="1">
    <location>
        <begin position="79"/>
        <end position="97"/>
    </location>
</feature>
<reference evidence="2" key="1">
    <citation type="submission" date="2021-02" db="EMBL/GenBank/DDBJ databases">
        <authorList>
            <person name="Nowell W R."/>
        </authorList>
    </citation>
    <scope>NUCLEOTIDE SEQUENCE</scope>
</reference>
<keyword evidence="1" id="KW-1133">Transmembrane helix</keyword>
<sequence length="159" mass="17752">SDIKVEGVSTVAVDHFKKTCSITLVIITVLMFLIAAAALIIKAFLVKPIHNDIVNKYQTNQTLLDIQSDICSVINLQDFNMFTFPVACALIILYATLSKRNSFKKNLCKGYFAPPVPLDYFARIKRKLAAIVFAVTAPELHEIVYQVVTKNTSNGEGWR</sequence>
<dbReference type="EMBL" id="CAJNOQ010015495">
    <property type="protein sequence ID" value="CAF1362523.1"/>
    <property type="molecule type" value="Genomic_DNA"/>
</dbReference>
<dbReference type="Proteomes" id="UP000663829">
    <property type="component" value="Unassembled WGS sequence"/>
</dbReference>
<keyword evidence="4" id="KW-1185">Reference proteome</keyword>
<name>A0A815I3W7_9BILA</name>
<comment type="caution">
    <text evidence="2">The sequence shown here is derived from an EMBL/GenBank/DDBJ whole genome shotgun (WGS) entry which is preliminary data.</text>
</comment>
<dbReference type="EMBL" id="CAJOBC010070929">
    <property type="protein sequence ID" value="CAF4242358.1"/>
    <property type="molecule type" value="Genomic_DNA"/>
</dbReference>
<protein>
    <submittedName>
        <fullName evidence="2">Uncharacterized protein</fullName>
    </submittedName>
</protein>
<feature type="transmembrane region" description="Helical" evidence="1">
    <location>
        <begin position="22"/>
        <end position="45"/>
    </location>
</feature>
<evidence type="ECO:0000313" key="3">
    <source>
        <dbReference type="EMBL" id="CAF4242358.1"/>
    </source>
</evidence>